<dbReference type="GO" id="GO:0003676">
    <property type="term" value="F:nucleic acid binding"/>
    <property type="evidence" value="ECO:0007669"/>
    <property type="project" value="InterPro"/>
</dbReference>
<evidence type="ECO:0000313" key="1">
    <source>
        <dbReference type="Ensembl" id="ENSELUP00000093578.1"/>
    </source>
</evidence>
<dbReference type="Proteomes" id="UP000265140">
    <property type="component" value="Chromosome 11"/>
</dbReference>
<dbReference type="AlphaFoldDB" id="A0AAY5KWM7"/>
<reference evidence="1" key="2">
    <citation type="submission" date="2025-08" db="UniProtKB">
        <authorList>
            <consortium name="Ensembl"/>
        </authorList>
    </citation>
    <scope>IDENTIFICATION</scope>
</reference>
<proteinExistence type="predicted"/>
<dbReference type="Ensembl" id="ENSELUT00000088889.1">
    <property type="protein sequence ID" value="ENSELUP00000093578.1"/>
    <property type="gene ID" value="ENSELUG00000040555.1"/>
</dbReference>
<protein>
    <submittedName>
        <fullName evidence="1">Uncharacterized protein</fullName>
    </submittedName>
</protein>
<dbReference type="GeneTree" id="ENSGT01150000286900"/>
<name>A0AAY5KWM7_ESOLU</name>
<reference evidence="1" key="3">
    <citation type="submission" date="2025-09" db="UniProtKB">
        <authorList>
            <consortium name="Ensembl"/>
        </authorList>
    </citation>
    <scope>IDENTIFICATION</scope>
</reference>
<keyword evidence="2" id="KW-1185">Reference proteome</keyword>
<evidence type="ECO:0000313" key="2">
    <source>
        <dbReference type="Proteomes" id="UP000265140"/>
    </source>
</evidence>
<dbReference type="Gene3D" id="3.30.420.10">
    <property type="entry name" value="Ribonuclease H-like superfamily/Ribonuclease H"/>
    <property type="match status" value="1"/>
</dbReference>
<accession>A0AAY5KWM7</accession>
<dbReference type="InterPro" id="IPR036397">
    <property type="entry name" value="RNaseH_sf"/>
</dbReference>
<reference evidence="1 2" key="1">
    <citation type="submission" date="2020-02" db="EMBL/GenBank/DDBJ databases">
        <title>Esox lucius (northern pike) genome, fEsoLuc1, primary haplotype.</title>
        <authorList>
            <person name="Myers G."/>
            <person name="Karagic N."/>
            <person name="Meyer A."/>
            <person name="Pippel M."/>
            <person name="Reichard M."/>
            <person name="Winkler S."/>
            <person name="Tracey A."/>
            <person name="Sims Y."/>
            <person name="Howe K."/>
            <person name="Rhie A."/>
            <person name="Formenti G."/>
            <person name="Durbin R."/>
            <person name="Fedrigo O."/>
            <person name="Jarvis E.D."/>
        </authorList>
    </citation>
    <scope>NUCLEOTIDE SEQUENCE [LARGE SCALE GENOMIC DNA]</scope>
</reference>
<organism evidence="1 2">
    <name type="scientific">Esox lucius</name>
    <name type="common">Northern pike</name>
    <dbReference type="NCBI Taxonomy" id="8010"/>
    <lineage>
        <taxon>Eukaryota</taxon>
        <taxon>Metazoa</taxon>
        <taxon>Chordata</taxon>
        <taxon>Craniata</taxon>
        <taxon>Vertebrata</taxon>
        <taxon>Euteleostomi</taxon>
        <taxon>Actinopterygii</taxon>
        <taxon>Neopterygii</taxon>
        <taxon>Teleostei</taxon>
        <taxon>Protacanthopterygii</taxon>
        <taxon>Esociformes</taxon>
        <taxon>Esocidae</taxon>
        <taxon>Esox</taxon>
    </lineage>
</organism>
<sequence length="96" mass="10935">MQKPASMMVWGCSSAYGMGDLHICESTINVEQYIEVLEPHTLPSRQHIFQGRPCLFQQDKAKPYSACITTAWLHSKRDWVLNWPACSPDISPIENI</sequence>